<evidence type="ECO:0000313" key="1">
    <source>
        <dbReference type="EMBL" id="KUM80425.1"/>
    </source>
</evidence>
<dbReference type="AntiFam" id="ANF00226">
    <property type="entry name" value="Shadow ORF (opposite pknB)"/>
</dbReference>
<dbReference type="Proteomes" id="UP000054024">
    <property type="component" value="Unassembled WGS sequence"/>
</dbReference>
<evidence type="ECO:0000313" key="2">
    <source>
        <dbReference type="Proteomes" id="UP000054024"/>
    </source>
</evidence>
<keyword evidence="2" id="KW-1185">Reference proteome</keyword>
<dbReference type="EMBL" id="LMWJ01000003">
    <property type="protein sequence ID" value="KUM80425.1"/>
    <property type="molecule type" value="Genomic_DNA"/>
</dbReference>
<proteinExistence type="predicted"/>
<sequence>MEHSPGVHLAQCRHQAHADAGRFGRAQGAFLRHDAFQGAAGHQLHDDPQAFALVDHVIDAYDVGVVDPRRRPRLTQRALPACACVLRVEAVDAHFLDGDQAIEYFVDGSPHPPHSPLANTLDQSVAPCHE</sequence>
<dbReference type="AlphaFoldDB" id="A0A117PIS9"/>
<name>A0A117PIS9_9ACTN</name>
<reference evidence="1 2" key="1">
    <citation type="submission" date="2015-10" db="EMBL/GenBank/DDBJ databases">
        <title>Draft genome sequence of Streptomyces curacoi DSM 40107, type strain for the species Streptomyces curacoi.</title>
        <authorList>
            <person name="Ruckert C."/>
            <person name="Winkler A."/>
            <person name="Kalinowski J."/>
            <person name="Kampfer P."/>
            <person name="Glaeser S."/>
        </authorList>
    </citation>
    <scope>NUCLEOTIDE SEQUENCE [LARGE SCALE GENOMIC DNA]</scope>
    <source>
        <strain evidence="1 2">DSM 40107</strain>
    </source>
</reference>
<gene>
    <name evidence="1" type="ORF">AQI70_05000</name>
</gene>
<accession>A0A117PIS9</accession>
<organism evidence="1 2">
    <name type="scientific">Streptomyces curacoi</name>
    <dbReference type="NCBI Taxonomy" id="146536"/>
    <lineage>
        <taxon>Bacteria</taxon>
        <taxon>Bacillati</taxon>
        <taxon>Actinomycetota</taxon>
        <taxon>Actinomycetes</taxon>
        <taxon>Kitasatosporales</taxon>
        <taxon>Streptomycetaceae</taxon>
        <taxon>Streptomyces</taxon>
    </lineage>
</organism>
<protein>
    <submittedName>
        <fullName evidence="1">Uncharacterized protein</fullName>
    </submittedName>
</protein>
<comment type="caution">
    <text evidence="1">The sequence shown here is derived from an EMBL/GenBank/DDBJ whole genome shotgun (WGS) entry which is preliminary data.</text>
</comment>